<sequence>MQNTPAASFCSLDADLRIPSNANDEALDRFFSSFLPQTAALTSSLALSSTAAPTNSDLVAILDEALEITQSTLDEMNTHFRLDQQDAVPSQ</sequence>
<evidence type="ECO:0000313" key="1">
    <source>
        <dbReference type="EMBL" id="CAJ1955932.1"/>
    </source>
</evidence>
<comment type="caution">
    <text evidence="1">The sequence shown here is derived from an EMBL/GenBank/DDBJ whole genome shotgun (WGS) entry which is preliminary data.</text>
</comment>
<evidence type="ECO:0000313" key="2">
    <source>
        <dbReference type="Proteomes" id="UP001295423"/>
    </source>
</evidence>
<dbReference type="AlphaFoldDB" id="A0AAD2FX76"/>
<gene>
    <name evidence="1" type="ORF">CYCCA115_LOCUS15990</name>
</gene>
<proteinExistence type="predicted"/>
<protein>
    <submittedName>
        <fullName evidence="1">Uncharacterized protein</fullName>
    </submittedName>
</protein>
<keyword evidence="2" id="KW-1185">Reference proteome</keyword>
<dbReference type="EMBL" id="CAKOGP040001903">
    <property type="protein sequence ID" value="CAJ1955932.1"/>
    <property type="molecule type" value="Genomic_DNA"/>
</dbReference>
<reference evidence="1" key="1">
    <citation type="submission" date="2023-08" db="EMBL/GenBank/DDBJ databases">
        <authorList>
            <person name="Audoor S."/>
            <person name="Bilcke G."/>
        </authorList>
    </citation>
    <scope>NUCLEOTIDE SEQUENCE</scope>
</reference>
<dbReference type="Proteomes" id="UP001295423">
    <property type="component" value="Unassembled WGS sequence"/>
</dbReference>
<accession>A0AAD2FX76</accession>
<organism evidence="1 2">
    <name type="scientific">Cylindrotheca closterium</name>
    <dbReference type="NCBI Taxonomy" id="2856"/>
    <lineage>
        <taxon>Eukaryota</taxon>
        <taxon>Sar</taxon>
        <taxon>Stramenopiles</taxon>
        <taxon>Ochrophyta</taxon>
        <taxon>Bacillariophyta</taxon>
        <taxon>Bacillariophyceae</taxon>
        <taxon>Bacillariophycidae</taxon>
        <taxon>Bacillariales</taxon>
        <taxon>Bacillariaceae</taxon>
        <taxon>Cylindrotheca</taxon>
    </lineage>
</organism>
<name>A0AAD2FX76_9STRA</name>